<keyword evidence="7 8" id="KW-0472">Membrane</keyword>
<feature type="transmembrane region" description="Helical" evidence="8">
    <location>
        <begin position="178"/>
        <end position="203"/>
    </location>
</feature>
<evidence type="ECO:0000313" key="10">
    <source>
        <dbReference type="Proteomes" id="UP000680866"/>
    </source>
</evidence>
<dbReference type="PANTHER" id="PTHR30472:SF24">
    <property type="entry name" value="FERRIC ENTEROBACTIN TRANSPORT SYSTEM PERMEASE PROTEIN FEPG"/>
    <property type="match status" value="1"/>
</dbReference>
<dbReference type="EMBL" id="AP023359">
    <property type="protein sequence ID" value="BCJ68544.1"/>
    <property type="molecule type" value="Genomic_DNA"/>
</dbReference>
<dbReference type="SUPFAM" id="SSF81345">
    <property type="entry name" value="ABC transporter involved in vitamin B12 uptake, BtuC"/>
    <property type="match status" value="1"/>
</dbReference>
<evidence type="ECO:0000256" key="8">
    <source>
        <dbReference type="SAM" id="Phobius"/>
    </source>
</evidence>
<dbReference type="RefSeq" id="WP_246567713.1">
    <property type="nucleotide sequence ID" value="NZ_AP023359.1"/>
</dbReference>
<evidence type="ECO:0000256" key="7">
    <source>
        <dbReference type="ARBA" id="ARBA00023136"/>
    </source>
</evidence>
<evidence type="ECO:0000256" key="5">
    <source>
        <dbReference type="ARBA" id="ARBA00022692"/>
    </source>
</evidence>
<feature type="transmembrane region" description="Helical" evidence="8">
    <location>
        <begin position="341"/>
        <end position="358"/>
    </location>
</feature>
<keyword evidence="5 8" id="KW-0812">Transmembrane</keyword>
<keyword evidence="3" id="KW-0813">Transport</keyword>
<dbReference type="GO" id="GO:0022857">
    <property type="term" value="F:transmembrane transporter activity"/>
    <property type="evidence" value="ECO:0007669"/>
    <property type="project" value="InterPro"/>
</dbReference>
<evidence type="ECO:0000256" key="2">
    <source>
        <dbReference type="ARBA" id="ARBA00007935"/>
    </source>
</evidence>
<feature type="transmembrane region" description="Helical" evidence="8">
    <location>
        <begin position="42"/>
        <end position="61"/>
    </location>
</feature>
<evidence type="ECO:0000256" key="4">
    <source>
        <dbReference type="ARBA" id="ARBA00022475"/>
    </source>
</evidence>
<dbReference type="GO" id="GO:0005886">
    <property type="term" value="C:plasma membrane"/>
    <property type="evidence" value="ECO:0007669"/>
    <property type="project" value="UniProtKB-SubCell"/>
</dbReference>
<name>A0A810N7V1_9ACTN</name>
<evidence type="ECO:0000256" key="6">
    <source>
        <dbReference type="ARBA" id="ARBA00022989"/>
    </source>
</evidence>
<comment type="subcellular location">
    <subcellularLocation>
        <location evidence="1">Cell membrane</location>
        <topology evidence="1">Multi-pass membrane protein</topology>
    </subcellularLocation>
</comment>
<protein>
    <submittedName>
        <fullName evidence="9">Iron-enterobactin transporter permease</fullName>
    </submittedName>
</protein>
<dbReference type="AlphaFoldDB" id="A0A810N7V1"/>
<evidence type="ECO:0000256" key="3">
    <source>
        <dbReference type="ARBA" id="ARBA00022448"/>
    </source>
</evidence>
<keyword evidence="6 8" id="KW-1133">Transmembrane helix</keyword>
<dbReference type="Pfam" id="PF01032">
    <property type="entry name" value="FecCD"/>
    <property type="match status" value="1"/>
</dbReference>
<dbReference type="InterPro" id="IPR037294">
    <property type="entry name" value="ABC_BtuC-like"/>
</dbReference>
<feature type="transmembrane region" description="Helical" evidence="8">
    <location>
        <begin position="97"/>
        <end position="115"/>
    </location>
</feature>
<sequence length="364" mass="37166">MSGPGEGAVTAPATVGAPPLWPRRIRFLSLGASHRLRVDTRVLTVGAILTVVAVGVAAWSLTVGETELSPAQIWAALTGHGETAVRRTVVEWRLPRVLMAVLGGAALALSGALFQTLTRNPLGSPDIIGFNTGAYTGALLSTVLVGGAYYGTIIGALAGGLGTGLLVWALAMRRGLQGYRLIVVGIGVGALLAAVNAYLMITLSLEQAAAAAMWGAGSLDTMTWPQLAPVAVALLVLTPVTALLSRGMGLLPLGDDAAIGRGLSAGRLRVWLLLVGVTLTAVVTAVAGPISFVALLAPQLAVRLTRTPRLPLACSALMGAVLLTVSDLVARTVIAPTQLPVGVVTVVLGGGYLVWLLAARTRKA</sequence>
<dbReference type="CDD" id="cd06550">
    <property type="entry name" value="TM_ABC_iron-siderophores_like"/>
    <property type="match status" value="1"/>
</dbReference>
<dbReference type="PANTHER" id="PTHR30472">
    <property type="entry name" value="FERRIC ENTEROBACTIN TRANSPORT SYSTEM PERMEASE PROTEIN"/>
    <property type="match status" value="1"/>
</dbReference>
<evidence type="ECO:0000313" key="9">
    <source>
        <dbReference type="EMBL" id="BCJ68544.1"/>
    </source>
</evidence>
<feature type="transmembrane region" description="Helical" evidence="8">
    <location>
        <begin position="153"/>
        <end position="171"/>
    </location>
</feature>
<dbReference type="Gene3D" id="1.10.3470.10">
    <property type="entry name" value="ABC transporter involved in vitamin B12 uptake, BtuC"/>
    <property type="match status" value="1"/>
</dbReference>
<feature type="transmembrane region" description="Helical" evidence="8">
    <location>
        <begin position="223"/>
        <end position="244"/>
    </location>
</feature>
<feature type="transmembrane region" description="Helical" evidence="8">
    <location>
        <begin position="270"/>
        <end position="297"/>
    </location>
</feature>
<evidence type="ECO:0000256" key="1">
    <source>
        <dbReference type="ARBA" id="ARBA00004651"/>
    </source>
</evidence>
<dbReference type="GO" id="GO:0033214">
    <property type="term" value="P:siderophore-iron import into cell"/>
    <property type="evidence" value="ECO:0007669"/>
    <property type="project" value="TreeGrafter"/>
</dbReference>
<gene>
    <name evidence="9" type="primary">fepG_2</name>
    <name evidence="9" type="ORF">Prubr_55650</name>
</gene>
<proteinExistence type="inferred from homology"/>
<accession>A0A810N7V1</accession>
<comment type="similarity">
    <text evidence="2">Belongs to the binding-protein-dependent transport system permease family. FecCD subfamily.</text>
</comment>
<organism evidence="9 10">
    <name type="scientific">Polymorphospora rubra</name>
    <dbReference type="NCBI Taxonomy" id="338584"/>
    <lineage>
        <taxon>Bacteria</taxon>
        <taxon>Bacillati</taxon>
        <taxon>Actinomycetota</taxon>
        <taxon>Actinomycetes</taxon>
        <taxon>Micromonosporales</taxon>
        <taxon>Micromonosporaceae</taxon>
        <taxon>Polymorphospora</taxon>
    </lineage>
</organism>
<feature type="transmembrane region" description="Helical" evidence="8">
    <location>
        <begin position="127"/>
        <end position="147"/>
    </location>
</feature>
<dbReference type="Proteomes" id="UP000680866">
    <property type="component" value="Chromosome"/>
</dbReference>
<dbReference type="InterPro" id="IPR000522">
    <property type="entry name" value="ABC_transptr_permease_BtuC"/>
</dbReference>
<reference evidence="9" key="1">
    <citation type="submission" date="2020-08" db="EMBL/GenBank/DDBJ databases">
        <title>Whole genome shotgun sequence of Polymorphospora rubra NBRC 101157.</title>
        <authorList>
            <person name="Komaki H."/>
            <person name="Tamura T."/>
        </authorList>
    </citation>
    <scope>NUCLEOTIDE SEQUENCE</scope>
    <source>
        <strain evidence="9">NBRC 101157</strain>
    </source>
</reference>
<keyword evidence="4" id="KW-1003">Cell membrane</keyword>
<dbReference type="KEGG" id="pry:Prubr_55650"/>
<keyword evidence="10" id="KW-1185">Reference proteome</keyword>